<sequence>MARQGVHVIVVGNEKGGSGKSTTAFHLAIYLLYEGFKVASLDVDSRQQTMTHYVRNRRDWASKHGLQIPHATHFHLPLSRGDSAKENNRHEFDLFRQAVTQVEHDADFLVIDTPGFDTNLTRLAHSLADTLITPVNDSLIDLNVIAQFDPVTGEPREMSHYSRLVQRARSERISIDGKTIDWVLVRNRISMLSSRNMRQVQTMLERVATRLGCRVADGIAERVIFRSLFPTGMTVFDPLDQDLLGGVPSMSHMSARQEYRNLVAALHLPTKQIAAVADSANAADDSANRFLHMMKTEV</sequence>
<dbReference type="Pfam" id="PF09140">
    <property type="entry name" value="MipZ"/>
    <property type="match status" value="1"/>
</dbReference>
<keyword evidence="3" id="KW-1185">Reference proteome</keyword>
<dbReference type="PANTHER" id="PTHR13696:SF96">
    <property type="entry name" value="COBQ_COBB_MIND_PARA NUCLEOTIDE BINDING DOMAIN-CONTAINING PROTEIN"/>
    <property type="match status" value="1"/>
</dbReference>
<organism evidence="2 4">
    <name type="scientific">Devosia psychrophila</name>
    <dbReference type="NCBI Taxonomy" id="728005"/>
    <lineage>
        <taxon>Bacteria</taxon>
        <taxon>Pseudomonadati</taxon>
        <taxon>Pseudomonadota</taxon>
        <taxon>Alphaproteobacteria</taxon>
        <taxon>Hyphomicrobiales</taxon>
        <taxon>Devosiaceae</taxon>
        <taxon>Devosia</taxon>
    </lineage>
</organism>
<dbReference type="Proteomes" id="UP000033519">
    <property type="component" value="Unassembled WGS sequence"/>
</dbReference>
<evidence type="ECO:0000313" key="4">
    <source>
        <dbReference type="Proteomes" id="UP000182258"/>
    </source>
</evidence>
<dbReference type="SUPFAM" id="SSF52540">
    <property type="entry name" value="P-loop containing nucleoside triphosphate hydrolases"/>
    <property type="match status" value="1"/>
</dbReference>
<dbReference type="STRING" id="728005.SAMN04488059_102123"/>
<name>A0A0F5Q1T1_9HYPH</name>
<gene>
    <name evidence="2" type="ORF">SAMN04488059_102123</name>
    <name evidence="1" type="ORF">WH91_00965</name>
</gene>
<dbReference type="InterPro" id="IPR015223">
    <property type="entry name" value="MipZ"/>
</dbReference>
<dbReference type="Gene3D" id="3.40.50.300">
    <property type="entry name" value="P-loop containing nucleotide triphosphate hydrolases"/>
    <property type="match status" value="1"/>
</dbReference>
<dbReference type="InterPro" id="IPR027417">
    <property type="entry name" value="P-loop_NTPase"/>
</dbReference>
<dbReference type="AlphaFoldDB" id="A0A0F5Q1T1"/>
<evidence type="ECO:0000313" key="1">
    <source>
        <dbReference type="EMBL" id="KKC34830.1"/>
    </source>
</evidence>
<dbReference type="PANTHER" id="PTHR13696">
    <property type="entry name" value="P-LOOP CONTAINING NUCLEOSIDE TRIPHOSPHATE HYDROLASE"/>
    <property type="match status" value="1"/>
</dbReference>
<dbReference type="EMBL" id="FOMB01000002">
    <property type="protein sequence ID" value="SFC09848.1"/>
    <property type="molecule type" value="Genomic_DNA"/>
</dbReference>
<dbReference type="OrthoDB" id="13869at2"/>
<dbReference type="CDD" id="cd02042">
    <property type="entry name" value="ParAB_family"/>
    <property type="match status" value="1"/>
</dbReference>
<dbReference type="EMBL" id="LAPV01000009">
    <property type="protein sequence ID" value="KKC34830.1"/>
    <property type="molecule type" value="Genomic_DNA"/>
</dbReference>
<protein>
    <submittedName>
        <fullName evidence="1">ATPase</fullName>
    </submittedName>
    <submittedName>
        <fullName evidence="2">Chromosome partitioning protein</fullName>
    </submittedName>
</protein>
<evidence type="ECO:0000313" key="2">
    <source>
        <dbReference type="EMBL" id="SFC09848.1"/>
    </source>
</evidence>
<dbReference type="PATRIC" id="fig|728005.3.peg.4249"/>
<dbReference type="RefSeq" id="WP_046169129.1">
    <property type="nucleotide sequence ID" value="NZ_FOMB01000002.1"/>
</dbReference>
<dbReference type="InterPro" id="IPR050678">
    <property type="entry name" value="DNA_Partitioning_ATPase"/>
</dbReference>
<reference evidence="1 3" key="1">
    <citation type="submission" date="2015-03" db="EMBL/GenBank/DDBJ databases">
        <authorList>
            <person name="Lepp D."/>
            <person name="Hassan Y.I."/>
            <person name="Li X.-Z."/>
            <person name="Zhou T."/>
        </authorList>
    </citation>
    <scope>NUCLEOTIDE SEQUENCE [LARGE SCALE GENOMIC DNA]</scope>
    <source>
        <strain evidence="1 3">Cr7-05</strain>
    </source>
</reference>
<reference evidence="2 4" key="2">
    <citation type="submission" date="2016-10" db="EMBL/GenBank/DDBJ databases">
        <authorList>
            <person name="de Groot N.N."/>
        </authorList>
    </citation>
    <scope>NUCLEOTIDE SEQUENCE [LARGE SCALE GENOMIC DNA]</scope>
    <source>
        <strain evidence="2 4">CGMCC 1.10210</strain>
    </source>
</reference>
<proteinExistence type="predicted"/>
<dbReference type="Proteomes" id="UP000182258">
    <property type="component" value="Unassembled WGS sequence"/>
</dbReference>
<evidence type="ECO:0000313" key="3">
    <source>
        <dbReference type="Proteomes" id="UP000033519"/>
    </source>
</evidence>
<accession>A0A0F5Q1T1</accession>